<sequence length="93" mass="10393">MQDYGENPSGETEVQFRLTMVTLQPMLRSMAYISHQLSTPANGVAVMNLKVQTRWFFQQQLHSTMSSLAPPRATDPGWAHGTMVNGGRQKILS</sequence>
<dbReference type="PANTHER" id="PTHR15663:SF6">
    <property type="entry name" value="COMM DOMAIN-CONTAINING PROTEIN-RELATED"/>
    <property type="match status" value="1"/>
</dbReference>
<dbReference type="PANTHER" id="PTHR15663">
    <property type="entry name" value="COMM DOMAIN-CONTAINING PROTEIN 9"/>
    <property type="match status" value="1"/>
</dbReference>
<protein>
    <submittedName>
        <fullName evidence="2">Uncharacterized protein</fullName>
    </submittedName>
</protein>
<keyword evidence="3" id="KW-1185">Reference proteome</keyword>
<name>A0A5N5L8Q2_9ROSI</name>
<reference evidence="3" key="1">
    <citation type="journal article" date="2019" name="Gigascience">
        <title>De novo genome assembly of the endangered Acer yangbiense, a plant species with extremely small populations endemic to Yunnan Province, China.</title>
        <authorList>
            <person name="Yang J."/>
            <person name="Wariss H.M."/>
            <person name="Tao L."/>
            <person name="Zhang R."/>
            <person name="Yun Q."/>
            <person name="Hollingsworth P."/>
            <person name="Dao Z."/>
            <person name="Luo G."/>
            <person name="Guo H."/>
            <person name="Ma Y."/>
            <person name="Sun W."/>
        </authorList>
    </citation>
    <scope>NUCLEOTIDE SEQUENCE [LARGE SCALE GENOMIC DNA]</scope>
    <source>
        <strain evidence="3">cv. br00</strain>
    </source>
</reference>
<proteinExistence type="predicted"/>
<comment type="caution">
    <text evidence="2">The sequence shown here is derived from an EMBL/GenBank/DDBJ whole genome shotgun (WGS) entry which is preliminary data.</text>
</comment>
<evidence type="ECO:0000313" key="2">
    <source>
        <dbReference type="EMBL" id="KAB5539145.1"/>
    </source>
</evidence>
<evidence type="ECO:0000256" key="1">
    <source>
        <dbReference type="SAM" id="MobiDB-lite"/>
    </source>
</evidence>
<evidence type="ECO:0000313" key="3">
    <source>
        <dbReference type="Proteomes" id="UP000326939"/>
    </source>
</evidence>
<dbReference type="InterPro" id="IPR037360">
    <property type="entry name" value="COMMD9"/>
</dbReference>
<organism evidence="2 3">
    <name type="scientific">Salix brachista</name>
    <dbReference type="NCBI Taxonomy" id="2182728"/>
    <lineage>
        <taxon>Eukaryota</taxon>
        <taxon>Viridiplantae</taxon>
        <taxon>Streptophyta</taxon>
        <taxon>Embryophyta</taxon>
        <taxon>Tracheophyta</taxon>
        <taxon>Spermatophyta</taxon>
        <taxon>Magnoliopsida</taxon>
        <taxon>eudicotyledons</taxon>
        <taxon>Gunneridae</taxon>
        <taxon>Pentapetalae</taxon>
        <taxon>rosids</taxon>
        <taxon>fabids</taxon>
        <taxon>Malpighiales</taxon>
        <taxon>Salicaceae</taxon>
        <taxon>Saliceae</taxon>
        <taxon>Salix</taxon>
    </lineage>
</organism>
<dbReference type="AlphaFoldDB" id="A0A5N5L8Q2"/>
<accession>A0A5N5L8Q2</accession>
<dbReference type="EMBL" id="VDCV01000010">
    <property type="protein sequence ID" value="KAB5539145.1"/>
    <property type="molecule type" value="Genomic_DNA"/>
</dbReference>
<gene>
    <name evidence="2" type="ORF">DKX38_016678</name>
</gene>
<dbReference type="Proteomes" id="UP000326939">
    <property type="component" value="Chromosome 10"/>
</dbReference>
<feature type="region of interest" description="Disordered" evidence="1">
    <location>
        <begin position="67"/>
        <end position="93"/>
    </location>
</feature>